<dbReference type="Proteomes" id="UP000249720">
    <property type="component" value="Unassembled WGS sequence"/>
</dbReference>
<feature type="domain" description="Metallo-beta-lactamase" evidence="5">
    <location>
        <begin position="13"/>
        <end position="195"/>
    </location>
</feature>
<dbReference type="InterPro" id="IPR001279">
    <property type="entry name" value="Metallo-B-lactamas"/>
</dbReference>
<evidence type="ECO:0000256" key="2">
    <source>
        <dbReference type="ARBA" id="ARBA00022723"/>
    </source>
</evidence>
<keyword evidence="7" id="KW-1185">Reference proteome</keyword>
<dbReference type="Pfam" id="PF00753">
    <property type="entry name" value="Lactamase_B"/>
    <property type="match status" value="1"/>
</dbReference>
<evidence type="ECO:0000256" key="4">
    <source>
        <dbReference type="ARBA" id="ARBA00022833"/>
    </source>
</evidence>
<dbReference type="RefSeq" id="WP_111296265.1">
    <property type="nucleotide sequence ID" value="NZ_QKZV01000007.1"/>
</dbReference>
<dbReference type="OrthoDB" id="9802248at2"/>
<reference evidence="6 7" key="1">
    <citation type="submission" date="2018-06" db="EMBL/GenBank/DDBJ databases">
        <title>Genomic Encyclopedia of Archaeal and Bacterial Type Strains, Phase II (KMG-II): from individual species to whole genera.</title>
        <authorList>
            <person name="Goeker M."/>
        </authorList>
    </citation>
    <scope>NUCLEOTIDE SEQUENCE [LARGE SCALE GENOMIC DNA]</scope>
    <source>
        <strain evidence="6 7">DSM 23241</strain>
    </source>
</reference>
<proteinExistence type="predicted"/>
<dbReference type="GO" id="GO:0016787">
    <property type="term" value="F:hydrolase activity"/>
    <property type="evidence" value="ECO:0007669"/>
    <property type="project" value="UniProtKB-KW"/>
</dbReference>
<dbReference type="SUPFAM" id="SSF56281">
    <property type="entry name" value="Metallo-hydrolase/oxidoreductase"/>
    <property type="match status" value="1"/>
</dbReference>
<evidence type="ECO:0000313" key="6">
    <source>
        <dbReference type="EMBL" id="PZX61398.1"/>
    </source>
</evidence>
<dbReference type="AlphaFoldDB" id="A0A2W7RKP7"/>
<gene>
    <name evidence="6" type="ORF">LX80_02128</name>
</gene>
<comment type="caution">
    <text evidence="6">The sequence shown here is derived from an EMBL/GenBank/DDBJ whole genome shotgun (WGS) entry which is preliminary data.</text>
</comment>
<keyword evidence="2" id="KW-0479">Metal-binding</keyword>
<dbReference type="SMART" id="SM00849">
    <property type="entry name" value="Lactamase_B"/>
    <property type="match status" value="1"/>
</dbReference>
<dbReference type="PANTHER" id="PTHR46233">
    <property type="entry name" value="HYDROXYACYLGLUTATHIONE HYDROLASE GLOC"/>
    <property type="match status" value="1"/>
</dbReference>
<dbReference type="Gene3D" id="3.60.15.10">
    <property type="entry name" value="Ribonuclease Z/Hydroxyacylglutathione hydrolase-like"/>
    <property type="match status" value="1"/>
</dbReference>
<organism evidence="6 7">
    <name type="scientific">Hydrotalea sandarakina</name>
    <dbReference type="NCBI Taxonomy" id="1004304"/>
    <lineage>
        <taxon>Bacteria</taxon>
        <taxon>Pseudomonadati</taxon>
        <taxon>Bacteroidota</taxon>
        <taxon>Chitinophagia</taxon>
        <taxon>Chitinophagales</taxon>
        <taxon>Chitinophagaceae</taxon>
        <taxon>Hydrotalea</taxon>
    </lineage>
</organism>
<dbReference type="PANTHER" id="PTHR46233:SF3">
    <property type="entry name" value="HYDROXYACYLGLUTATHIONE HYDROLASE GLOC"/>
    <property type="match status" value="1"/>
</dbReference>
<protein>
    <submittedName>
        <fullName evidence="6">Glyoxylase-like metal-dependent hydrolase (Beta-lactamase superfamily II)</fullName>
    </submittedName>
</protein>
<dbReference type="InterPro" id="IPR051453">
    <property type="entry name" value="MBL_Glyoxalase_II"/>
</dbReference>
<comment type="cofactor">
    <cofactor evidence="1">
        <name>Zn(2+)</name>
        <dbReference type="ChEBI" id="CHEBI:29105"/>
    </cofactor>
</comment>
<dbReference type="InterPro" id="IPR036866">
    <property type="entry name" value="RibonucZ/Hydroxyglut_hydro"/>
</dbReference>
<evidence type="ECO:0000256" key="1">
    <source>
        <dbReference type="ARBA" id="ARBA00001947"/>
    </source>
</evidence>
<evidence type="ECO:0000259" key="5">
    <source>
        <dbReference type="SMART" id="SM00849"/>
    </source>
</evidence>
<keyword evidence="3 6" id="KW-0378">Hydrolase</keyword>
<sequence length="211" mass="24143">MLHIKVFTFNPIQENTYLIYNDALNAIIVDPGFYFSSEQRIFQEFVEEKQLKPILLVNTHCHLDHVFGNKWVNEHYHLDLWTHKDELPLLELAPESGKRWGLPFDNFKGKVHLLKEGDKVWLDEAAFEVLEIPGHSPGSICLYYAPQKILIAGDALFRESIGRTDLPGGNHNSLIKNIKEKLLTLPDDTVVYSGHGPATTIGHEIKYNPFL</sequence>
<keyword evidence="4" id="KW-0862">Zinc</keyword>
<dbReference type="GO" id="GO:0046872">
    <property type="term" value="F:metal ion binding"/>
    <property type="evidence" value="ECO:0007669"/>
    <property type="project" value="UniProtKB-KW"/>
</dbReference>
<evidence type="ECO:0000256" key="3">
    <source>
        <dbReference type="ARBA" id="ARBA00022801"/>
    </source>
</evidence>
<dbReference type="CDD" id="cd06262">
    <property type="entry name" value="metallo-hydrolase-like_MBL-fold"/>
    <property type="match status" value="1"/>
</dbReference>
<dbReference type="EMBL" id="QKZV01000007">
    <property type="protein sequence ID" value="PZX61398.1"/>
    <property type="molecule type" value="Genomic_DNA"/>
</dbReference>
<name>A0A2W7RKP7_9BACT</name>
<evidence type="ECO:0000313" key="7">
    <source>
        <dbReference type="Proteomes" id="UP000249720"/>
    </source>
</evidence>
<accession>A0A2W7RKP7</accession>